<evidence type="ECO:0000256" key="6">
    <source>
        <dbReference type="ARBA" id="ARBA00023242"/>
    </source>
</evidence>
<dbReference type="PANTHER" id="PTHR11599">
    <property type="entry name" value="PROTEASOME SUBUNIT ALPHA/BETA"/>
    <property type="match status" value="1"/>
</dbReference>
<comment type="subcellular location">
    <subcellularLocation>
        <location evidence="3">Cytoplasm</location>
    </subcellularLocation>
    <subcellularLocation>
        <location evidence="2">Nucleus</location>
    </subcellularLocation>
</comment>
<evidence type="ECO:0000256" key="8">
    <source>
        <dbReference type="PROSITE-ProRule" id="PRU00808"/>
    </source>
</evidence>
<comment type="caution">
    <text evidence="10">The sequence shown here is derived from an EMBL/GenBank/DDBJ whole genome shotgun (WGS) entry which is preliminary data.</text>
</comment>
<evidence type="ECO:0000256" key="1">
    <source>
        <dbReference type="ARBA" id="ARBA00002000"/>
    </source>
</evidence>
<dbReference type="SMART" id="SM00948">
    <property type="entry name" value="Proteasome_A_N"/>
    <property type="match status" value="1"/>
</dbReference>
<comment type="similarity">
    <text evidence="8">Belongs to the peptidase T1A family.</text>
</comment>
<dbReference type="Pfam" id="PF00227">
    <property type="entry name" value="Proteasome"/>
    <property type="match status" value="1"/>
</dbReference>
<dbReference type="FunCoup" id="A0A0V0QWW2">
    <property type="interactions" value="248"/>
</dbReference>
<dbReference type="InterPro" id="IPR029055">
    <property type="entry name" value="Ntn_hydrolases_N"/>
</dbReference>
<dbReference type="AlphaFoldDB" id="A0A0V0QWW2"/>
<dbReference type="SUPFAM" id="SSF56235">
    <property type="entry name" value="N-terminal nucleophile aminohydrolases (Ntn hydrolases)"/>
    <property type="match status" value="1"/>
</dbReference>
<dbReference type="OMA" id="YGYDMPV"/>
<dbReference type="GO" id="GO:0006511">
    <property type="term" value="P:ubiquitin-dependent protein catabolic process"/>
    <property type="evidence" value="ECO:0007669"/>
    <property type="project" value="InterPro"/>
</dbReference>
<dbReference type="EMBL" id="LDAU01000092">
    <property type="protein sequence ID" value="KRX06743.1"/>
    <property type="molecule type" value="Genomic_DNA"/>
</dbReference>
<dbReference type="InParanoid" id="A0A0V0QWW2"/>
<dbReference type="FunFam" id="3.60.20.10:FF:000055">
    <property type="entry name" value="Proteasome subunit alpha type"/>
    <property type="match status" value="1"/>
</dbReference>
<dbReference type="GO" id="GO:0005634">
    <property type="term" value="C:nucleus"/>
    <property type="evidence" value="ECO:0007669"/>
    <property type="project" value="UniProtKB-SubCell"/>
</dbReference>
<dbReference type="GO" id="GO:0005737">
    <property type="term" value="C:cytoplasm"/>
    <property type="evidence" value="ECO:0007669"/>
    <property type="project" value="UniProtKB-SubCell"/>
</dbReference>
<dbReference type="Gene3D" id="3.60.20.10">
    <property type="entry name" value="Glutamine Phosphoribosylpyrophosphate, subunit 1, domain 1"/>
    <property type="match status" value="1"/>
</dbReference>
<name>A0A0V0QWW2_PSEPJ</name>
<sequence length="244" mass="27106">MADSSSQISVFTSEGKLLQLEYAFKAVKTSNLTTVGVRGVDTVAIVTEKRVQDKLIDESSVTNIFKINPKIGCVTTGIYPDCKAVVTRLRQEAGQFHLEQGYGIPVENLARRLGDINQVYTQKAWMRPYAVESILCQIDEEKGPQLFKVDPAGFYLGYRAVASGVKEQESINYLEKQFKKGDGNLKLSHDETIQMAIQTLQSVIGVDFKPSDIEIGIVTTQDPVFRNLSSQEIDTHLNAIANRD</sequence>
<dbReference type="InterPro" id="IPR050115">
    <property type="entry name" value="Proteasome_alpha"/>
</dbReference>
<dbReference type="Pfam" id="PF10584">
    <property type="entry name" value="Proteasome_A_N"/>
    <property type="match status" value="1"/>
</dbReference>
<gene>
    <name evidence="10" type="ORF">PPERSA_09145</name>
</gene>
<dbReference type="PROSITE" id="PS51475">
    <property type="entry name" value="PROTEASOME_ALPHA_2"/>
    <property type="match status" value="1"/>
</dbReference>
<dbReference type="Proteomes" id="UP000054937">
    <property type="component" value="Unassembled WGS sequence"/>
</dbReference>
<evidence type="ECO:0000256" key="2">
    <source>
        <dbReference type="ARBA" id="ARBA00004123"/>
    </source>
</evidence>
<dbReference type="GO" id="GO:0019773">
    <property type="term" value="C:proteasome core complex, alpha-subunit complex"/>
    <property type="evidence" value="ECO:0007669"/>
    <property type="project" value="UniProtKB-UniRule"/>
</dbReference>
<dbReference type="InterPro" id="IPR034642">
    <property type="entry name" value="Proteasome_subunit_alpha6"/>
</dbReference>
<comment type="subunit">
    <text evidence="7">The 26S proteasome consists of a 20S proteasome core and two 19S regulatory subunits. The 20S proteasome core is composed of 28 subunits that are arranged in four stacked rings, resulting in a barrel-shaped structure. The two end rings are each formed by seven alpha subunits, and the two central rings are each formed by seven beta subunits. The catalytic chamber with the active sites is on the inside of the barrel.</text>
</comment>
<keyword evidence="4" id="KW-0963">Cytoplasm</keyword>
<proteinExistence type="inferred from homology"/>
<comment type="function">
    <text evidence="1">The proteasome is a multicatalytic proteinase complex which is characterized by its ability to cleave peptides with Arg, Phe, Tyr, Leu, and Glu adjacent to the leaving group at neutral or slightly basic pH. The proteasome has an ATP-dependent proteolytic activity.</text>
</comment>
<feature type="domain" description="Proteasome alpha-type subunits" evidence="9">
    <location>
        <begin position="4"/>
        <end position="26"/>
    </location>
</feature>
<keyword evidence="6" id="KW-0539">Nucleus</keyword>
<keyword evidence="5 8" id="KW-0647">Proteasome</keyword>
<evidence type="ECO:0000259" key="9">
    <source>
        <dbReference type="SMART" id="SM00948"/>
    </source>
</evidence>
<dbReference type="InterPro" id="IPR001353">
    <property type="entry name" value="Proteasome_sua/b"/>
</dbReference>
<dbReference type="OrthoDB" id="431557at2759"/>
<protein>
    <recommendedName>
        <fullName evidence="9">Proteasome alpha-type subunits domain-containing protein</fullName>
    </recommendedName>
</protein>
<evidence type="ECO:0000256" key="7">
    <source>
        <dbReference type="ARBA" id="ARBA00026071"/>
    </source>
</evidence>
<dbReference type="InterPro" id="IPR000426">
    <property type="entry name" value="Proteasome_asu_N"/>
</dbReference>
<evidence type="ECO:0000313" key="11">
    <source>
        <dbReference type="Proteomes" id="UP000054937"/>
    </source>
</evidence>
<dbReference type="CDD" id="cd03754">
    <property type="entry name" value="proteasome_alpha_type_6"/>
    <property type="match status" value="1"/>
</dbReference>
<organism evidence="10 11">
    <name type="scientific">Pseudocohnilembus persalinus</name>
    <name type="common">Ciliate</name>
    <dbReference type="NCBI Taxonomy" id="266149"/>
    <lineage>
        <taxon>Eukaryota</taxon>
        <taxon>Sar</taxon>
        <taxon>Alveolata</taxon>
        <taxon>Ciliophora</taxon>
        <taxon>Intramacronucleata</taxon>
        <taxon>Oligohymenophorea</taxon>
        <taxon>Scuticociliatia</taxon>
        <taxon>Philasterida</taxon>
        <taxon>Pseudocohnilembidae</taxon>
        <taxon>Pseudocohnilembus</taxon>
    </lineage>
</organism>
<reference evidence="10 11" key="1">
    <citation type="journal article" date="2015" name="Sci. Rep.">
        <title>Genome of the facultative scuticociliatosis pathogen Pseudocohnilembus persalinus provides insight into its virulence through horizontal gene transfer.</title>
        <authorList>
            <person name="Xiong J."/>
            <person name="Wang G."/>
            <person name="Cheng J."/>
            <person name="Tian M."/>
            <person name="Pan X."/>
            <person name="Warren A."/>
            <person name="Jiang C."/>
            <person name="Yuan D."/>
            <person name="Miao W."/>
        </authorList>
    </citation>
    <scope>NUCLEOTIDE SEQUENCE [LARGE SCALE GENOMIC DNA]</scope>
    <source>
        <strain evidence="10">36N120E</strain>
    </source>
</reference>
<accession>A0A0V0QWW2</accession>
<keyword evidence="11" id="KW-1185">Reference proteome</keyword>
<evidence type="ECO:0000256" key="5">
    <source>
        <dbReference type="ARBA" id="ARBA00022942"/>
    </source>
</evidence>
<evidence type="ECO:0000256" key="4">
    <source>
        <dbReference type="ARBA" id="ARBA00022490"/>
    </source>
</evidence>
<evidence type="ECO:0000313" key="10">
    <source>
        <dbReference type="EMBL" id="KRX06743.1"/>
    </source>
</evidence>
<evidence type="ECO:0000256" key="3">
    <source>
        <dbReference type="ARBA" id="ARBA00004496"/>
    </source>
</evidence>
<dbReference type="InterPro" id="IPR023332">
    <property type="entry name" value="Proteasome_alpha-type"/>
</dbReference>